<dbReference type="eggNOG" id="COG3710">
    <property type="taxonomic scope" value="Bacteria"/>
</dbReference>
<evidence type="ECO:0000313" key="5">
    <source>
        <dbReference type="EMBL" id="AFL87102.1"/>
    </source>
</evidence>
<feature type="region of interest" description="Disordered" evidence="3">
    <location>
        <begin position="145"/>
        <end position="168"/>
    </location>
</feature>
<feature type="DNA-binding region" description="OmpR/PhoB-type" evidence="2">
    <location>
        <begin position="4"/>
        <end position="102"/>
    </location>
</feature>
<keyword evidence="6" id="KW-1185">Reference proteome</keyword>
<dbReference type="GO" id="GO:0000160">
    <property type="term" value="P:phosphorelay signal transduction system"/>
    <property type="evidence" value="ECO:0007669"/>
    <property type="project" value="InterPro"/>
</dbReference>
<dbReference type="STRING" id="926566.Terro_0770"/>
<dbReference type="InterPro" id="IPR016032">
    <property type="entry name" value="Sig_transdc_resp-reg_C-effctor"/>
</dbReference>
<dbReference type="EMBL" id="CP003379">
    <property type="protein sequence ID" value="AFL87102.1"/>
    <property type="molecule type" value="Genomic_DNA"/>
</dbReference>
<dbReference type="Proteomes" id="UP000006056">
    <property type="component" value="Chromosome"/>
</dbReference>
<dbReference type="KEGG" id="trs:Terro_0770"/>
<gene>
    <name evidence="5" type="ordered locus">Terro_0770</name>
</gene>
<proteinExistence type="predicted"/>
<protein>
    <submittedName>
        <fullName evidence="5">DNA-binding protein with winged-HTH domain</fullName>
    </submittedName>
</protein>
<dbReference type="InterPro" id="IPR036388">
    <property type="entry name" value="WH-like_DNA-bd_sf"/>
</dbReference>
<dbReference type="OrthoDB" id="9816555at2"/>
<dbReference type="PROSITE" id="PS51755">
    <property type="entry name" value="OMPR_PHOB"/>
    <property type="match status" value="1"/>
</dbReference>
<dbReference type="GO" id="GO:0003677">
    <property type="term" value="F:DNA binding"/>
    <property type="evidence" value="ECO:0007669"/>
    <property type="project" value="UniProtKB-UniRule"/>
</dbReference>
<organism evidence="5 6">
    <name type="scientific">Terriglobus roseus (strain DSM 18391 / NRRL B-41598 / KBS 63)</name>
    <dbReference type="NCBI Taxonomy" id="926566"/>
    <lineage>
        <taxon>Bacteria</taxon>
        <taxon>Pseudomonadati</taxon>
        <taxon>Acidobacteriota</taxon>
        <taxon>Terriglobia</taxon>
        <taxon>Terriglobales</taxon>
        <taxon>Acidobacteriaceae</taxon>
        <taxon>Terriglobus</taxon>
    </lineage>
</organism>
<dbReference type="SUPFAM" id="SSF46894">
    <property type="entry name" value="C-terminal effector domain of the bipartite response regulators"/>
    <property type="match status" value="1"/>
</dbReference>
<dbReference type="CDD" id="cd00383">
    <property type="entry name" value="trans_reg_C"/>
    <property type="match status" value="1"/>
</dbReference>
<dbReference type="SMART" id="SM00862">
    <property type="entry name" value="Trans_reg_C"/>
    <property type="match status" value="1"/>
</dbReference>
<dbReference type="SMR" id="I3ZCY4"/>
<accession>I3ZCY4</accession>
<evidence type="ECO:0000259" key="4">
    <source>
        <dbReference type="PROSITE" id="PS51755"/>
    </source>
</evidence>
<reference evidence="5 6" key="1">
    <citation type="submission" date="2012-06" db="EMBL/GenBank/DDBJ databases">
        <title>Complete genome of Terriglobus roseus DSM 18391.</title>
        <authorList>
            <consortium name="US DOE Joint Genome Institute (JGI-PGF)"/>
            <person name="Lucas S."/>
            <person name="Copeland A."/>
            <person name="Lapidus A."/>
            <person name="Glavina del Rio T."/>
            <person name="Dalin E."/>
            <person name="Tice H."/>
            <person name="Bruce D."/>
            <person name="Goodwin L."/>
            <person name="Pitluck S."/>
            <person name="Peters L."/>
            <person name="Mikhailova N."/>
            <person name="Munk A.C.C."/>
            <person name="Kyrpides N."/>
            <person name="Mavromatis K."/>
            <person name="Ivanova N."/>
            <person name="Brettin T."/>
            <person name="Detter J.C."/>
            <person name="Han C."/>
            <person name="Larimer F."/>
            <person name="Land M."/>
            <person name="Hauser L."/>
            <person name="Markowitz V."/>
            <person name="Cheng J.-F."/>
            <person name="Hugenholtz P."/>
            <person name="Woyke T."/>
            <person name="Wu D."/>
            <person name="Brambilla E."/>
            <person name="Klenk H.-P."/>
            <person name="Eisen J.A."/>
        </authorList>
    </citation>
    <scope>NUCLEOTIDE SEQUENCE [LARGE SCALE GENOMIC DNA]</scope>
    <source>
        <strain evidence="6">DSM 18391 / NRRL B-41598 / KBS 63</strain>
    </source>
</reference>
<feature type="domain" description="OmpR/PhoB-type" evidence="4">
    <location>
        <begin position="4"/>
        <end position="102"/>
    </location>
</feature>
<evidence type="ECO:0000256" key="1">
    <source>
        <dbReference type="ARBA" id="ARBA00023125"/>
    </source>
</evidence>
<dbReference type="HOGENOM" id="CLU_1427366_0_0_0"/>
<keyword evidence="1 2" id="KW-0238">DNA-binding</keyword>
<evidence type="ECO:0000313" key="6">
    <source>
        <dbReference type="Proteomes" id="UP000006056"/>
    </source>
</evidence>
<sequence length="190" mass="21283">MISGNEKKFGAYVLKGSPRVLVRGKNVIDLPHRQLKLLSVLLAAKGMVVTREALMDAVWRDVFVEEHNLNQTVFLLRRSLGKLPDGGDYIETVPRRGYRMSAAAIEDQGVDVEVMPERRVANGWRSALQRTAPWLATVLRFPRRERRGKQTNAGPSVSPIRAVAPPPRWQTDRRVVSVPAKAILRSSLQG</sequence>
<dbReference type="InterPro" id="IPR001867">
    <property type="entry name" value="OmpR/PhoB-type_DNA-bd"/>
</dbReference>
<dbReference type="GO" id="GO:0006355">
    <property type="term" value="P:regulation of DNA-templated transcription"/>
    <property type="evidence" value="ECO:0007669"/>
    <property type="project" value="InterPro"/>
</dbReference>
<name>I3ZCY4_TERRK</name>
<dbReference type="Pfam" id="PF00486">
    <property type="entry name" value="Trans_reg_C"/>
    <property type="match status" value="1"/>
</dbReference>
<dbReference type="Gene3D" id="1.10.10.10">
    <property type="entry name" value="Winged helix-like DNA-binding domain superfamily/Winged helix DNA-binding domain"/>
    <property type="match status" value="1"/>
</dbReference>
<dbReference type="AlphaFoldDB" id="I3ZCY4"/>
<evidence type="ECO:0000256" key="2">
    <source>
        <dbReference type="PROSITE-ProRule" id="PRU01091"/>
    </source>
</evidence>
<evidence type="ECO:0000256" key="3">
    <source>
        <dbReference type="SAM" id="MobiDB-lite"/>
    </source>
</evidence>
<dbReference type="RefSeq" id="WP_014784671.1">
    <property type="nucleotide sequence ID" value="NC_018014.1"/>
</dbReference>